<feature type="chain" id="PRO_5044837248" description="glucan endo-1,3-beta-D-glucosidase" evidence="10">
    <location>
        <begin position="26"/>
        <end position="500"/>
    </location>
</feature>
<keyword evidence="6 8" id="KW-0326">Glycosidase</keyword>
<dbReference type="EMBL" id="JBJQOH010000001">
    <property type="protein sequence ID" value="KAL3699456.1"/>
    <property type="molecule type" value="Genomic_DNA"/>
</dbReference>
<gene>
    <name evidence="11" type="ORF">R1sor_017478</name>
</gene>
<comment type="catalytic activity">
    <reaction evidence="1">
        <text>Hydrolysis of (1-&gt;3)-beta-D-glucosidic linkages in (1-&gt;3)-beta-D-glucans.</text>
        <dbReference type="EC" id="3.2.1.39"/>
    </reaction>
</comment>
<evidence type="ECO:0000256" key="6">
    <source>
        <dbReference type="ARBA" id="ARBA00023295"/>
    </source>
</evidence>
<comment type="caution">
    <text evidence="11">The sequence shown here is derived from an EMBL/GenBank/DDBJ whole genome shotgun (WGS) entry which is preliminary data.</text>
</comment>
<evidence type="ECO:0000256" key="9">
    <source>
        <dbReference type="SAM" id="MobiDB-lite"/>
    </source>
</evidence>
<reference evidence="11 12" key="1">
    <citation type="submission" date="2024-09" db="EMBL/GenBank/DDBJ databases">
        <title>Chromosome-scale assembly of Riccia sorocarpa.</title>
        <authorList>
            <person name="Paukszto L."/>
        </authorList>
    </citation>
    <scope>NUCLEOTIDE SEQUENCE [LARGE SCALE GENOMIC DNA]</scope>
    <source>
        <strain evidence="11">LP-2024</strain>
        <tissue evidence="11">Aerial parts of the thallus</tissue>
    </source>
</reference>
<dbReference type="InterPro" id="IPR044965">
    <property type="entry name" value="Glyco_hydro_17_plant"/>
</dbReference>
<evidence type="ECO:0000313" key="12">
    <source>
        <dbReference type="Proteomes" id="UP001633002"/>
    </source>
</evidence>
<evidence type="ECO:0000256" key="7">
    <source>
        <dbReference type="RuleBase" id="RU004335"/>
    </source>
</evidence>
<dbReference type="Proteomes" id="UP001633002">
    <property type="component" value="Unassembled WGS sequence"/>
</dbReference>
<keyword evidence="5 8" id="KW-0378">Hydrolase</keyword>
<dbReference type="InterPro" id="IPR017853">
    <property type="entry name" value="GH"/>
</dbReference>
<evidence type="ECO:0000256" key="4">
    <source>
        <dbReference type="ARBA" id="ARBA00022729"/>
    </source>
</evidence>
<comment type="similarity">
    <text evidence="2 7">Belongs to the glycosyl hydrolase 17 family.</text>
</comment>
<name>A0ABD3I7B6_9MARC</name>
<accession>A0ABD3I7B6</accession>
<evidence type="ECO:0000256" key="2">
    <source>
        <dbReference type="ARBA" id="ARBA00008773"/>
    </source>
</evidence>
<keyword evidence="12" id="KW-1185">Reference proteome</keyword>
<feature type="region of interest" description="Disordered" evidence="9">
    <location>
        <begin position="386"/>
        <end position="429"/>
    </location>
</feature>
<dbReference type="Gene3D" id="3.20.20.80">
    <property type="entry name" value="Glycosidases"/>
    <property type="match status" value="1"/>
</dbReference>
<dbReference type="PRINTS" id="PR01217">
    <property type="entry name" value="PRICHEXTENSN"/>
</dbReference>
<proteinExistence type="inferred from homology"/>
<sequence length="500" mass="52930">MGITRSLQIAAALLVAVSLVSYVSAAIGVNYGTVANDLPTPEATVALLKTTSIEKVKLFDANPAILQAFGGSGIGVFIGTGNDQIPLLANQAGYALQWVQTNIAAYPTTDIIGVSLGNEILAYASDLAPMLLPAMENLHSALVSLGLDAKVKVSTASSLGILDDSEPPSNSTFRSWEASVLAPVFGFLSRTGSPFMINAYPYFAYTNTPNTSLNFVLFQPGPTETRFDPVSGLTYYNMFDAQCDAVFWALQKLGFTNVSIAVSETGWPSVGDPYEFGPSMQDAQTFNQNLVKHLSAGNGTPLRPGVIIDTYIFALYNENLKAGPASERNFGLFTSSGTPVYDLGIMLGETPPVPIGDPGLYPPPPVGVSPGVPPYSVPPPPGLPPYIIPTPPPPPGTGLPPASIPPPPPFLPPGTIPTPPPPFTTPPPFSYPIGPSPYSPYSPPRRMGPPPPFDVNYPPPYLYPPYDVVHGSNNAHGRPVDRNVILVFLTAQAVLYILQL</sequence>
<dbReference type="EC" id="3.2.1.39" evidence="3"/>
<evidence type="ECO:0000256" key="3">
    <source>
        <dbReference type="ARBA" id="ARBA00012780"/>
    </source>
</evidence>
<dbReference type="PROSITE" id="PS00587">
    <property type="entry name" value="GLYCOSYL_HYDROL_F17"/>
    <property type="match status" value="1"/>
</dbReference>
<evidence type="ECO:0000256" key="8">
    <source>
        <dbReference type="RuleBase" id="RU004336"/>
    </source>
</evidence>
<evidence type="ECO:0000256" key="1">
    <source>
        <dbReference type="ARBA" id="ARBA00000382"/>
    </source>
</evidence>
<keyword evidence="4 10" id="KW-0732">Signal</keyword>
<evidence type="ECO:0000256" key="5">
    <source>
        <dbReference type="ARBA" id="ARBA00022801"/>
    </source>
</evidence>
<evidence type="ECO:0000256" key="10">
    <source>
        <dbReference type="SAM" id="SignalP"/>
    </source>
</evidence>
<dbReference type="SUPFAM" id="SSF51445">
    <property type="entry name" value="(Trans)glycosidases"/>
    <property type="match status" value="1"/>
</dbReference>
<protein>
    <recommendedName>
        <fullName evidence="3">glucan endo-1,3-beta-D-glucosidase</fullName>
        <ecNumber evidence="3">3.2.1.39</ecNumber>
    </recommendedName>
</protein>
<feature type="signal peptide" evidence="10">
    <location>
        <begin position="1"/>
        <end position="25"/>
    </location>
</feature>
<organism evidence="11 12">
    <name type="scientific">Riccia sorocarpa</name>
    <dbReference type="NCBI Taxonomy" id="122646"/>
    <lineage>
        <taxon>Eukaryota</taxon>
        <taxon>Viridiplantae</taxon>
        <taxon>Streptophyta</taxon>
        <taxon>Embryophyta</taxon>
        <taxon>Marchantiophyta</taxon>
        <taxon>Marchantiopsida</taxon>
        <taxon>Marchantiidae</taxon>
        <taxon>Marchantiales</taxon>
        <taxon>Ricciaceae</taxon>
        <taxon>Riccia</taxon>
    </lineage>
</organism>
<dbReference type="Pfam" id="PF00332">
    <property type="entry name" value="Glyco_hydro_17"/>
    <property type="match status" value="1"/>
</dbReference>
<dbReference type="AlphaFoldDB" id="A0ABD3I7B6"/>
<dbReference type="GO" id="GO:0042973">
    <property type="term" value="F:glucan endo-1,3-beta-D-glucosidase activity"/>
    <property type="evidence" value="ECO:0007669"/>
    <property type="project" value="UniProtKB-EC"/>
</dbReference>
<dbReference type="FunFam" id="3.20.20.80:FF:000005">
    <property type="entry name" value="Glucan endo-1,3-beta-glucosidase 14"/>
    <property type="match status" value="1"/>
</dbReference>
<dbReference type="InterPro" id="IPR000490">
    <property type="entry name" value="Glyco_hydro_17"/>
</dbReference>
<evidence type="ECO:0000313" key="11">
    <source>
        <dbReference type="EMBL" id="KAL3699456.1"/>
    </source>
</evidence>
<dbReference type="PANTHER" id="PTHR32227">
    <property type="entry name" value="GLUCAN ENDO-1,3-BETA-GLUCOSIDASE BG1-RELATED-RELATED"/>
    <property type="match status" value="1"/>
</dbReference>